<dbReference type="VEuPathDB" id="FungiDB:VP01_5527g1"/>
<accession>A0A0L6UK13</accession>
<keyword evidence="2" id="KW-1185">Reference proteome</keyword>
<reference evidence="1 2" key="1">
    <citation type="submission" date="2015-08" db="EMBL/GenBank/DDBJ databases">
        <title>Next Generation Sequencing and Analysis of the Genome of Puccinia sorghi L Schw, the Causal Agent of Maize Common Rust.</title>
        <authorList>
            <person name="Rochi L."/>
            <person name="Burguener G."/>
            <person name="Darino M."/>
            <person name="Turjanski A."/>
            <person name="Kreff E."/>
            <person name="Dieguez M.J."/>
            <person name="Sacco F."/>
        </authorList>
    </citation>
    <scope>NUCLEOTIDE SEQUENCE [LARGE SCALE GENOMIC DNA]</scope>
    <source>
        <strain evidence="1 2">RO10H11247</strain>
    </source>
</reference>
<evidence type="ECO:0000313" key="2">
    <source>
        <dbReference type="Proteomes" id="UP000037035"/>
    </source>
</evidence>
<dbReference type="STRING" id="27349.A0A0L6UK13"/>
<evidence type="ECO:0000313" key="1">
    <source>
        <dbReference type="EMBL" id="KNZ48632.1"/>
    </source>
</evidence>
<comment type="caution">
    <text evidence="1">The sequence shown here is derived from an EMBL/GenBank/DDBJ whole genome shotgun (WGS) entry which is preliminary data.</text>
</comment>
<name>A0A0L6UK13_9BASI</name>
<dbReference type="EMBL" id="LAVV01010749">
    <property type="protein sequence ID" value="KNZ48632.1"/>
    <property type="molecule type" value="Genomic_DNA"/>
</dbReference>
<gene>
    <name evidence="1" type="ORF">VP01_5527g1</name>
</gene>
<feature type="non-terminal residue" evidence="1">
    <location>
        <position position="1"/>
    </location>
</feature>
<dbReference type="AlphaFoldDB" id="A0A0L6UK13"/>
<dbReference type="Proteomes" id="UP000037035">
    <property type="component" value="Unassembled WGS sequence"/>
</dbReference>
<organism evidence="1 2">
    <name type="scientific">Puccinia sorghi</name>
    <dbReference type="NCBI Taxonomy" id="27349"/>
    <lineage>
        <taxon>Eukaryota</taxon>
        <taxon>Fungi</taxon>
        <taxon>Dikarya</taxon>
        <taxon>Basidiomycota</taxon>
        <taxon>Pucciniomycotina</taxon>
        <taxon>Pucciniomycetes</taxon>
        <taxon>Pucciniales</taxon>
        <taxon>Pucciniaceae</taxon>
        <taxon>Puccinia</taxon>
    </lineage>
</organism>
<sequence>KINYKFCQNSGKDKKSLRYLDTELNICICFDKLNKTNEPLVPLAFDLYQLPSHNQAINSIQDILEGFQLSDTIKLGYIFLIHNLIKFSTSILSGLIIV</sequence>
<protein>
    <submittedName>
        <fullName evidence="1">Uncharacterized protein</fullName>
    </submittedName>
</protein>
<proteinExistence type="predicted"/>